<organism evidence="1 2">
    <name type="scientific">Penicillium hordei</name>
    <dbReference type="NCBI Taxonomy" id="40994"/>
    <lineage>
        <taxon>Eukaryota</taxon>
        <taxon>Fungi</taxon>
        <taxon>Dikarya</taxon>
        <taxon>Ascomycota</taxon>
        <taxon>Pezizomycotina</taxon>
        <taxon>Eurotiomycetes</taxon>
        <taxon>Eurotiomycetidae</taxon>
        <taxon>Eurotiales</taxon>
        <taxon>Aspergillaceae</taxon>
        <taxon>Penicillium</taxon>
    </lineage>
</organism>
<gene>
    <name evidence="1" type="ORF">N7537_004760</name>
</gene>
<protein>
    <submittedName>
        <fullName evidence="1">Uncharacterized protein</fullName>
    </submittedName>
</protein>
<dbReference type="RefSeq" id="XP_056755565.1">
    <property type="nucleotide sequence ID" value="XM_056895817.1"/>
</dbReference>
<proteinExistence type="predicted"/>
<dbReference type="GeneID" id="81586059"/>
<keyword evidence="2" id="KW-1185">Reference proteome</keyword>
<evidence type="ECO:0000313" key="2">
    <source>
        <dbReference type="Proteomes" id="UP001213799"/>
    </source>
</evidence>
<reference evidence="1" key="1">
    <citation type="journal article" date="2023" name="IMA Fungus">
        <title>Comparative genomic study of the Penicillium genus elucidates a diverse pangenome and 15 lateral gene transfer events.</title>
        <authorList>
            <person name="Petersen C."/>
            <person name="Sorensen T."/>
            <person name="Nielsen M.R."/>
            <person name="Sondergaard T.E."/>
            <person name="Sorensen J.L."/>
            <person name="Fitzpatrick D.A."/>
            <person name="Frisvad J.C."/>
            <person name="Nielsen K.L."/>
        </authorList>
    </citation>
    <scope>NUCLEOTIDE SEQUENCE</scope>
    <source>
        <strain evidence="1">IBT 12815</strain>
    </source>
</reference>
<dbReference type="Proteomes" id="UP001213799">
    <property type="component" value="Unassembled WGS sequence"/>
</dbReference>
<sequence>MPITLTTAKHLPHAWKFPRAAEVEELFEQSYPKELIGSKRLIGKSFTKDLFDTSHTSASKNGFAWAGFYAYSHHRNRAPIRRCVVHYSDTAQLLRYCTFRGTATSIRLA</sequence>
<reference evidence="1" key="2">
    <citation type="submission" date="2023-01" db="EMBL/GenBank/DDBJ databases">
        <authorList>
            <person name="Petersen C."/>
        </authorList>
    </citation>
    <scope>NUCLEOTIDE SEQUENCE</scope>
    <source>
        <strain evidence="1">IBT 12815</strain>
    </source>
</reference>
<evidence type="ECO:0000313" key="1">
    <source>
        <dbReference type="EMBL" id="KAJ5608141.1"/>
    </source>
</evidence>
<dbReference type="EMBL" id="JAQJAE010000002">
    <property type="protein sequence ID" value="KAJ5608141.1"/>
    <property type="molecule type" value="Genomic_DNA"/>
</dbReference>
<comment type="caution">
    <text evidence="1">The sequence shown here is derived from an EMBL/GenBank/DDBJ whole genome shotgun (WGS) entry which is preliminary data.</text>
</comment>
<dbReference type="AlphaFoldDB" id="A0AAD6H564"/>
<accession>A0AAD6H564</accession>
<name>A0AAD6H564_9EURO</name>